<gene>
    <name evidence="1" type="ORF">BCR44DRAFT_1406657</name>
</gene>
<reference evidence="1 2" key="1">
    <citation type="submission" date="2016-07" db="EMBL/GenBank/DDBJ databases">
        <title>Pervasive Adenine N6-methylation of Active Genes in Fungi.</title>
        <authorList>
            <consortium name="DOE Joint Genome Institute"/>
            <person name="Mondo S.J."/>
            <person name="Dannebaum R.O."/>
            <person name="Kuo R.C."/>
            <person name="Labutti K."/>
            <person name="Haridas S."/>
            <person name="Kuo A."/>
            <person name="Salamov A."/>
            <person name="Ahrendt S.R."/>
            <person name="Lipzen A."/>
            <person name="Sullivan W."/>
            <person name="Andreopoulos W.B."/>
            <person name="Clum A."/>
            <person name="Lindquist E."/>
            <person name="Daum C."/>
            <person name="Ramamoorthy G.K."/>
            <person name="Gryganskyi A."/>
            <person name="Culley D."/>
            <person name="Magnuson J.K."/>
            <person name="James T.Y."/>
            <person name="O'Malley M.A."/>
            <person name="Stajich J.E."/>
            <person name="Spatafora J.W."/>
            <person name="Visel A."/>
            <person name="Grigoriev I.V."/>
        </authorList>
    </citation>
    <scope>NUCLEOTIDE SEQUENCE [LARGE SCALE GENOMIC DNA]</scope>
    <source>
        <strain evidence="1 2">PL171</strain>
    </source>
</reference>
<evidence type="ECO:0000313" key="2">
    <source>
        <dbReference type="Proteomes" id="UP000193411"/>
    </source>
</evidence>
<protein>
    <submittedName>
        <fullName evidence="1">Uncharacterized protein</fullName>
    </submittedName>
</protein>
<comment type="caution">
    <text evidence="1">The sequence shown here is derived from an EMBL/GenBank/DDBJ whole genome shotgun (WGS) entry which is preliminary data.</text>
</comment>
<accession>A0A1Y2H6B8</accession>
<evidence type="ECO:0000313" key="1">
    <source>
        <dbReference type="EMBL" id="ORZ30100.1"/>
    </source>
</evidence>
<keyword evidence="2" id="KW-1185">Reference proteome</keyword>
<name>A0A1Y2H6B8_9FUNG</name>
<organism evidence="1 2">
    <name type="scientific">Catenaria anguillulae PL171</name>
    <dbReference type="NCBI Taxonomy" id="765915"/>
    <lineage>
        <taxon>Eukaryota</taxon>
        <taxon>Fungi</taxon>
        <taxon>Fungi incertae sedis</taxon>
        <taxon>Blastocladiomycota</taxon>
        <taxon>Blastocladiomycetes</taxon>
        <taxon>Blastocladiales</taxon>
        <taxon>Catenariaceae</taxon>
        <taxon>Catenaria</taxon>
    </lineage>
</organism>
<proteinExistence type="predicted"/>
<sequence>MHDAFGAHLARILGPLMITAETISRWMLLTFLGHVMSTDTIVGDPHCTRRLAVLAHSHIGFPITPNPNSMPKFDPYYTPPTSLANYHVPIPVPMPMPMPELPQAALLRAHMSPPPPPTPVRPGWTRQLAASARQQAAPYPTPNTHAVRLLLPPIQVPLIRRMQRRSARRLCPHRPPQVCPLERNHHQLPLSHPKSSLKVSWHCHSRCVAVSSQLPRHLR</sequence>
<dbReference type="AlphaFoldDB" id="A0A1Y2H6B8"/>
<dbReference type="Proteomes" id="UP000193411">
    <property type="component" value="Unassembled WGS sequence"/>
</dbReference>
<dbReference type="EMBL" id="MCFL01000104">
    <property type="protein sequence ID" value="ORZ30100.1"/>
    <property type="molecule type" value="Genomic_DNA"/>
</dbReference>